<evidence type="ECO:0000313" key="4">
    <source>
        <dbReference type="Proteomes" id="UP001148838"/>
    </source>
</evidence>
<dbReference type="InterPro" id="IPR029058">
    <property type="entry name" value="AB_hydrolase_fold"/>
</dbReference>
<protein>
    <submittedName>
        <fullName evidence="3">Uncharacterized protein</fullName>
    </submittedName>
</protein>
<evidence type="ECO:0000313" key="3">
    <source>
        <dbReference type="EMBL" id="KAJ4438114.1"/>
    </source>
</evidence>
<proteinExistence type="predicted"/>
<dbReference type="Pfam" id="PF04083">
    <property type="entry name" value="Abhydro_lipase"/>
    <property type="match status" value="1"/>
</dbReference>
<evidence type="ECO:0000259" key="2">
    <source>
        <dbReference type="Pfam" id="PF12146"/>
    </source>
</evidence>
<comment type="caution">
    <text evidence="3">The sequence shown here is derived from an EMBL/GenBank/DDBJ whole genome shotgun (WGS) entry which is preliminary data.</text>
</comment>
<dbReference type="EMBL" id="JAJSOF020000019">
    <property type="protein sequence ID" value="KAJ4438114.1"/>
    <property type="molecule type" value="Genomic_DNA"/>
</dbReference>
<dbReference type="InterPro" id="IPR022742">
    <property type="entry name" value="Hydrolase_4"/>
</dbReference>
<evidence type="ECO:0000259" key="1">
    <source>
        <dbReference type="Pfam" id="PF04083"/>
    </source>
</evidence>
<dbReference type="Proteomes" id="UP001148838">
    <property type="component" value="Unassembled WGS sequence"/>
</dbReference>
<dbReference type="InterPro" id="IPR006693">
    <property type="entry name" value="AB_hydrolase_lipase"/>
</dbReference>
<dbReference type="SUPFAM" id="SSF53474">
    <property type="entry name" value="alpha/beta-Hydrolases"/>
    <property type="match status" value="1"/>
</dbReference>
<feature type="domain" description="Partial AB-hydrolase lipase" evidence="1">
    <location>
        <begin position="195"/>
        <end position="254"/>
    </location>
</feature>
<keyword evidence="4" id="KW-1185">Reference proteome</keyword>
<organism evidence="3 4">
    <name type="scientific">Periplaneta americana</name>
    <name type="common">American cockroach</name>
    <name type="synonym">Blatta americana</name>
    <dbReference type="NCBI Taxonomy" id="6978"/>
    <lineage>
        <taxon>Eukaryota</taxon>
        <taxon>Metazoa</taxon>
        <taxon>Ecdysozoa</taxon>
        <taxon>Arthropoda</taxon>
        <taxon>Hexapoda</taxon>
        <taxon>Insecta</taxon>
        <taxon>Pterygota</taxon>
        <taxon>Neoptera</taxon>
        <taxon>Polyneoptera</taxon>
        <taxon>Dictyoptera</taxon>
        <taxon>Blattodea</taxon>
        <taxon>Blattoidea</taxon>
        <taxon>Blattidae</taxon>
        <taxon>Blattinae</taxon>
        <taxon>Periplaneta</taxon>
    </lineage>
</organism>
<accession>A0ABQ8SV87</accession>
<reference evidence="3 4" key="1">
    <citation type="journal article" date="2022" name="Allergy">
        <title>Genome assembly and annotation of Periplaneta americana reveal a comprehensive cockroach allergen profile.</title>
        <authorList>
            <person name="Wang L."/>
            <person name="Xiong Q."/>
            <person name="Saelim N."/>
            <person name="Wang L."/>
            <person name="Nong W."/>
            <person name="Wan A.T."/>
            <person name="Shi M."/>
            <person name="Liu X."/>
            <person name="Cao Q."/>
            <person name="Hui J.H.L."/>
            <person name="Sookrung N."/>
            <person name="Leung T.F."/>
            <person name="Tungtrongchitr A."/>
            <person name="Tsui S.K.W."/>
        </authorList>
    </citation>
    <scope>NUCLEOTIDE SEQUENCE [LARGE SCALE GENOMIC DNA]</scope>
    <source>
        <strain evidence="3">PWHHKU_190912</strain>
    </source>
</reference>
<dbReference type="Pfam" id="PF12146">
    <property type="entry name" value="Hydrolase_4"/>
    <property type="match status" value="1"/>
</dbReference>
<gene>
    <name evidence="3" type="ORF">ANN_14053</name>
</gene>
<feature type="domain" description="Serine aminopeptidase S33" evidence="2">
    <location>
        <begin position="259"/>
        <end position="364"/>
    </location>
</feature>
<sequence length="506" mass="57772">MSKGSEIRRRVQGCPSSPILFNIYLNDLVKNCFQNMVGMIVGGRIIKCITFVDDMAFLAEETIPRDMLLELNDNCNEFQSLGRAIVKEDEYEEVRWDGIVSIVSWRERVFRLWWEESYKKKDQDGKITKDFNASVCKTEAVSFENSKNNKMTSYVLNVYLVIVTTDILCLCSKSNSVECSGTSVLQKKPDYKLSTPEMVIKYGYPAETHTVATEDGYILTIHRIPYSPNNTTRKHRPVVFLQHGLLCSSFDWIILGPGKALAYLLADEGYDVWIGNARGNVYSRKHKSFTLQQRQFWNFSWHEMGVYDLPAVIDFILARTDQQDLSYFGHSMGTTMFLVLMSMKPMYNSKIRLMVAFAPVAFMSHIRSQFTKIAIYSRTGEEADQLYNSDYFPPSKTWGEIVQVFCSNWAITQHLCSSLIFILGGFDPQQLDRVNGENIDFILLGSSTESYPAFARIGLRENPGKNLNQVTCPDQDSNPGHLVSRPDALTVTPQVWTENIDMTPIR</sequence>
<dbReference type="Gene3D" id="3.40.50.1820">
    <property type="entry name" value="alpha/beta hydrolase"/>
    <property type="match status" value="1"/>
</dbReference>
<name>A0ABQ8SV87_PERAM</name>
<dbReference type="PANTHER" id="PTHR11005">
    <property type="entry name" value="LYSOSOMAL ACID LIPASE-RELATED"/>
    <property type="match status" value="1"/>
</dbReference>